<dbReference type="InterPro" id="IPR052042">
    <property type="entry name" value="Tail_sheath_structural"/>
</dbReference>
<dbReference type="OrthoDB" id="6506768at2"/>
<evidence type="ECO:0000313" key="6">
    <source>
        <dbReference type="Proteomes" id="UP000661012"/>
    </source>
</evidence>
<organism evidence="4 5">
    <name type="scientific">Erwinia persicina</name>
    <dbReference type="NCBI Taxonomy" id="55211"/>
    <lineage>
        <taxon>Bacteria</taxon>
        <taxon>Pseudomonadati</taxon>
        <taxon>Pseudomonadota</taxon>
        <taxon>Gammaproteobacteria</taxon>
        <taxon>Enterobacterales</taxon>
        <taxon>Erwiniaceae</taxon>
        <taxon>Erwinia</taxon>
    </lineage>
</organism>
<comment type="caution">
    <text evidence="4">The sequence shown here is derived from an EMBL/GenBank/DDBJ whole genome shotgun (WGS) entry which is preliminary data.</text>
</comment>
<reference evidence="3 6" key="2">
    <citation type="journal article" date="2020" name="FEMS Microbiol. Ecol.">
        <title>Temporal dynamics of bacterial communities during seed development and maturation.</title>
        <authorList>
            <person name="Chesneau G."/>
            <person name="Torres-Cortes G."/>
            <person name="Briand M."/>
            <person name="Darrasse A."/>
            <person name="Preveaux A."/>
            <person name="Marais C."/>
            <person name="Jacques M.A."/>
            <person name="Shade A."/>
            <person name="Barret M."/>
        </authorList>
    </citation>
    <scope>NUCLEOTIDE SEQUENCE [LARGE SCALE GENOMIC DNA]</scope>
    <source>
        <strain evidence="3 6">CFBP13732</strain>
    </source>
</reference>
<sequence length="418" mass="45325">MAMVNPGVSFKETLLTSATRNDVVTTPLFIGFSATTAESVVRLQPVAVTSLTQAVALFGSSDTLAYGLRHFFDNGGLSCYALSLGQPASGDDISRLQALIEALQSADLQMVVEADRGTGLLLVPEMSELNDLSDSSDSVVAELWYQGWQALLDLCGSGQQRFALLELPDQPEKAIALSQRSFPTGASQNAAAWWPRLQSSYPAETSAAEAGSSVNVASSFRVLSPLPAVAAAIQKSATENGVWKAPANIALKNTLKPVRNILQSSSVLNDKGIHGNLIRSFAGKGVRLWGCRTLLNDDSSPWRYIQTRLLANSVETQLRKLARHYLFEPNNAQTWMKLRGQIWTWLRQQWLAGAFYGTTEEEAFTLSIGLNDTMSAEDIRAGKMIVQVQLALLAPAEFIDIQLTLDARLNTTTIESGS</sequence>
<reference evidence="4 5" key="1">
    <citation type="journal article" date="2019" name="Sci. Rep.">
        <title>Differences in resource use lead to coexistence of seed-transmitted microbial populations.</title>
        <authorList>
            <person name="Torres-Cortes G."/>
            <person name="Garcia B.J."/>
            <person name="Compant S."/>
            <person name="Rezki S."/>
            <person name="Jones P."/>
            <person name="Preveaux A."/>
            <person name="Briand M."/>
            <person name="Roulet A."/>
            <person name="Bouchez O."/>
            <person name="Jacobson D."/>
            <person name="Barret M."/>
        </authorList>
    </citation>
    <scope>NUCLEOTIDE SEQUENCE [LARGE SCALE GENOMIC DNA]</scope>
    <source>
        <strain evidence="4 5">CFBP13511</strain>
    </source>
</reference>
<name>A0A4U3EUR2_9GAMM</name>
<evidence type="ECO:0000313" key="3">
    <source>
        <dbReference type="EMBL" id="MBD8109112.1"/>
    </source>
</evidence>
<dbReference type="Gene3D" id="3.40.50.11780">
    <property type="match status" value="1"/>
</dbReference>
<dbReference type="Pfam" id="PF17482">
    <property type="entry name" value="Phage_sheath_1C"/>
    <property type="match status" value="1"/>
</dbReference>
<dbReference type="RefSeq" id="WP_137270119.1">
    <property type="nucleotide sequence ID" value="NZ_JACYMQ010000020.1"/>
</dbReference>
<evidence type="ECO:0000313" key="4">
    <source>
        <dbReference type="EMBL" id="TKJ83632.1"/>
    </source>
</evidence>
<dbReference type="EMBL" id="QGAC01000035">
    <property type="protein sequence ID" value="TKJ83632.1"/>
    <property type="molecule type" value="Genomic_DNA"/>
</dbReference>
<comment type="similarity">
    <text evidence="1">Belongs to the myoviridae tail sheath protein family.</text>
</comment>
<dbReference type="Proteomes" id="UP000306393">
    <property type="component" value="Unassembled WGS sequence"/>
</dbReference>
<protein>
    <submittedName>
        <fullName evidence="4">Phage tail sheath family protein</fullName>
    </submittedName>
</protein>
<evidence type="ECO:0000259" key="2">
    <source>
        <dbReference type="Pfam" id="PF17482"/>
    </source>
</evidence>
<accession>A0A4U3EUR2</accession>
<dbReference type="AlphaFoldDB" id="A0A4U3EUR2"/>
<gene>
    <name evidence="4" type="ORF">EpCFBP13511_22455</name>
    <name evidence="3" type="ORF">IFT93_22375</name>
</gene>
<dbReference type="InterPro" id="IPR020287">
    <property type="entry name" value="Tail_sheath_C"/>
</dbReference>
<evidence type="ECO:0000256" key="1">
    <source>
        <dbReference type="ARBA" id="ARBA00008005"/>
    </source>
</evidence>
<evidence type="ECO:0000313" key="5">
    <source>
        <dbReference type="Proteomes" id="UP000306393"/>
    </source>
</evidence>
<proteinExistence type="inferred from homology"/>
<keyword evidence="6" id="KW-1185">Reference proteome</keyword>
<dbReference type="EMBL" id="JACYNN010000034">
    <property type="protein sequence ID" value="MBD8109112.1"/>
    <property type="molecule type" value="Genomic_DNA"/>
</dbReference>
<feature type="domain" description="Tail sheath protein C-terminal" evidence="2">
    <location>
        <begin position="297"/>
        <end position="402"/>
    </location>
</feature>
<dbReference type="PANTHER" id="PTHR35861">
    <property type="match status" value="1"/>
</dbReference>
<dbReference type="Proteomes" id="UP000661012">
    <property type="component" value="Unassembled WGS sequence"/>
</dbReference>
<dbReference type="PANTHER" id="PTHR35861:SF1">
    <property type="entry name" value="PHAGE TAIL SHEATH PROTEIN"/>
    <property type="match status" value="1"/>
</dbReference>